<dbReference type="Proteomes" id="UP000279259">
    <property type="component" value="Unassembled WGS sequence"/>
</dbReference>
<evidence type="ECO:0000313" key="10">
    <source>
        <dbReference type="EMBL" id="RSH92705.1"/>
    </source>
</evidence>
<organism evidence="10 11">
    <name type="scientific">Saitozyma podzolica</name>
    <dbReference type="NCBI Taxonomy" id="1890683"/>
    <lineage>
        <taxon>Eukaryota</taxon>
        <taxon>Fungi</taxon>
        <taxon>Dikarya</taxon>
        <taxon>Basidiomycota</taxon>
        <taxon>Agaricomycotina</taxon>
        <taxon>Tremellomycetes</taxon>
        <taxon>Tremellales</taxon>
        <taxon>Trimorphomycetaceae</taxon>
        <taxon>Saitozyma</taxon>
    </lineage>
</organism>
<keyword evidence="9" id="KW-0066">ATP synthesis</keyword>
<evidence type="ECO:0000256" key="7">
    <source>
        <dbReference type="ARBA" id="ARBA00023128"/>
    </source>
</evidence>
<evidence type="ECO:0008006" key="12">
    <source>
        <dbReference type="Google" id="ProtNLM"/>
    </source>
</evidence>
<evidence type="ECO:0000256" key="8">
    <source>
        <dbReference type="ARBA" id="ARBA00023136"/>
    </source>
</evidence>
<keyword evidence="3" id="KW-0813">Transport</keyword>
<evidence type="ECO:0000256" key="4">
    <source>
        <dbReference type="ARBA" id="ARBA00022547"/>
    </source>
</evidence>
<gene>
    <name evidence="10" type="ORF">EHS25_008150</name>
</gene>
<keyword evidence="5" id="KW-0375">Hydrogen ion transport</keyword>
<dbReference type="OrthoDB" id="437at2759"/>
<dbReference type="Pfam" id="PF04718">
    <property type="entry name" value="ATP-synt_G"/>
    <property type="match status" value="1"/>
</dbReference>
<comment type="caution">
    <text evidence="10">The sequence shown here is derived from an EMBL/GenBank/DDBJ whole genome shotgun (WGS) entry which is preliminary data.</text>
</comment>
<evidence type="ECO:0000313" key="11">
    <source>
        <dbReference type="Proteomes" id="UP000279259"/>
    </source>
</evidence>
<keyword evidence="4" id="KW-0138">CF(0)</keyword>
<name>A0A427YNP8_9TREE</name>
<evidence type="ECO:0000256" key="5">
    <source>
        <dbReference type="ARBA" id="ARBA00022781"/>
    </source>
</evidence>
<dbReference type="GO" id="GO:0015986">
    <property type="term" value="P:proton motive force-driven ATP synthesis"/>
    <property type="evidence" value="ECO:0007669"/>
    <property type="project" value="InterPro"/>
</dbReference>
<dbReference type="GO" id="GO:0045259">
    <property type="term" value="C:proton-transporting ATP synthase complex"/>
    <property type="evidence" value="ECO:0007669"/>
    <property type="project" value="UniProtKB-KW"/>
</dbReference>
<keyword evidence="7" id="KW-0496">Mitochondrion</keyword>
<keyword evidence="11" id="KW-1185">Reference proteome</keyword>
<proteinExistence type="inferred from homology"/>
<keyword evidence="8" id="KW-0472">Membrane</keyword>
<dbReference type="AlphaFoldDB" id="A0A427YNP8"/>
<evidence type="ECO:0000256" key="1">
    <source>
        <dbReference type="ARBA" id="ARBA00004325"/>
    </source>
</evidence>
<reference evidence="10 11" key="1">
    <citation type="submission" date="2018-11" db="EMBL/GenBank/DDBJ databases">
        <title>Genome sequence of Saitozyma podzolica DSM 27192.</title>
        <authorList>
            <person name="Aliyu H."/>
            <person name="Gorte O."/>
            <person name="Ochsenreither K."/>
        </authorList>
    </citation>
    <scope>NUCLEOTIDE SEQUENCE [LARGE SCALE GENOMIC DNA]</scope>
    <source>
        <strain evidence="10 11">DSM 27192</strain>
    </source>
</reference>
<accession>A0A427YNP8</accession>
<evidence type="ECO:0000256" key="2">
    <source>
        <dbReference type="ARBA" id="ARBA00005699"/>
    </source>
</evidence>
<evidence type="ECO:0000256" key="6">
    <source>
        <dbReference type="ARBA" id="ARBA00023065"/>
    </source>
</evidence>
<evidence type="ECO:0000256" key="9">
    <source>
        <dbReference type="ARBA" id="ARBA00023310"/>
    </source>
</evidence>
<dbReference type="GO" id="GO:0015078">
    <property type="term" value="F:proton transmembrane transporter activity"/>
    <property type="evidence" value="ECO:0007669"/>
    <property type="project" value="InterPro"/>
</dbReference>
<comment type="subcellular location">
    <subcellularLocation>
        <location evidence="1">Mitochondrion membrane</location>
    </subcellularLocation>
</comment>
<protein>
    <recommendedName>
        <fullName evidence="12">ATP synthase subunit G atp20</fullName>
    </recommendedName>
</protein>
<dbReference type="STRING" id="1890683.A0A427YNP8"/>
<sequence length="160" mass="17414">MRSALRPTLRAARAVARRNASSQSSSPLDNPNVQKAVEGAQKAYEQGAATVRRVAGPIGDRVGSALGSYREPIVYNAKVAASLARQVYQAERLAPPTKLHDWATAYAQIWSRASNINFWRDVLKTGAWAGLAVAGLEAYGIFKLGEVIGRRNFVGYKIRD</sequence>
<evidence type="ECO:0000256" key="3">
    <source>
        <dbReference type="ARBA" id="ARBA00022448"/>
    </source>
</evidence>
<dbReference type="InterPro" id="IPR006808">
    <property type="entry name" value="ATP_synth_F0_gsu_mt"/>
</dbReference>
<dbReference type="GO" id="GO:0031966">
    <property type="term" value="C:mitochondrial membrane"/>
    <property type="evidence" value="ECO:0007669"/>
    <property type="project" value="UniProtKB-SubCell"/>
</dbReference>
<keyword evidence="6" id="KW-0406">Ion transport</keyword>
<dbReference type="EMBL" id="RSCD01000005">
    <property type="protein sequence ID" value="RSH92705.1"/>
    <property type="molecule type" value="Genomic_DNA"/>
</dbReference>
<comment type="similarity">
    <text evidence="2">Belongs to the ATPase g subunit family.</text>
</comment>